<keyword evidence="3" id="KW-0645">Protease</keyword>
<proteinExistence type="inferred from homology"/>
<dbReference type="GO" id="GO:0005737">
    <property type="term" value="C:cytoplasm"/>
    <property type="evidence" value="ECO:0007669"/>
    <property type="project" value="InterPro"/>
</dbReference>
<evidence type="ECO:0000256" key="5">
    <source>
        <dbReference type="ARBA" id="ARBA00023211"/>
    </source>
</evidence>
<dbReference type="EMBL" id="NNRK01000022">
    <property type="protein sequence ID" value="OYR16680.1"/>
    <property type="molecule type" value="Genomic_DNA"/>
</dbReference>
<dbReference type="Pfam" id="PF00883">
    <property type="entry name" value="Peptidase_M17"/>
    <property type="match status" value="1"/>
</dbReference>
<evidence type="ECO:0000256" key="1">
    <source>
        <dbReference type="ARBA" id="ARBA00009528"/>
    </source>
</evidence>
<dbReference type="GO" id="GO:0070006">
    <property type="term" value="F:metalloaminopeptidase activity"/>
    <property type="evidence" value="ECO:0007669"/>
    <property type="project" value="InterPro"/>
</dbReference>
<dbReference type="GO" id="GO:0030145">
    <property type="term" value="F:manganese ion binding"/>
    <property type="evidence" value="ECO:0007669"/>
    <property type="project" value="InterPro"/>
</dbReference>
<comment type="caution">
    <text evidence="8">The sequence shown here is derived from an EMBL/GenBank/DDBJ whole genome shotgun (WGS) entry which is preliminary data.</text>
</comment>
<gene>
    <name evidence="8" type="ORF">CEV32_4314</name>
</gene>
<feature type="region of interest" description="Disordered" evidence="6">
    <location>
        <begin position="260"/>
        <end position="281"/>
    </location>
</feature>
<dbReference type="Gene3D" id="3.40.630.10">
    <property type="entry name" value="Zn peptidases"/>
    <property type="match status" value="1"/>
</dbReference>
<dbReference type="InterPro" id="IPR011356">
    <property type="entry name" value="Leucine_aapep/pepB"/>
</dbReference>
<name>A0A256FPK0_9HYPH</name>
<dbReference type="PANTHER" id="PTHR11963:SF23">
    <property type="entry name" value="CYTOSOL AMINOPEPTIDASE"/>
    <property type="match status" value="1"/>
</dbReference>
<keyword evidence="9" id="KW-1185">Reference proteome</keyword>
<evidence type="ECO:0000313" key="8">
    <source>
        <dbReference type="EMBL" id="OYR16680.1"/>
    </source>
</evidence>
<evidence type="ECO:0000256" key="3">
    <source>
        <dbReference type="ARBA" id="ARBA00022670"/>
    </source>
</evidence>
<dbReference type="InterPro" id="IPR000819">
    <property type="entry name" value="Peptidase_M17_C"/>
</dbReference>
<protein>
    <submittedName>
        <fullName evidence="8">Cytosol aminopeptidase family, catalytic domain protein</fullName>
    </submittedName>
</protein>
<evidence type="ECO:0000259" key="7">
    <source>
        <dbReference type="Pfam" id="PF00883"/>
    </source>
</evidence>
<keyword evidence="2 8" id="KW-0031">Aminopeptidase</keyword>
<evidence type="ECO:0000256" key="6">
    <source>
        <dbReference type="SAM" id="MobiDB-lite"/>
    </source>
</evidence>
<dbReference type="PANTHER" id="PTHR11963">
    <property type="entry name" value="LEUCINE AMINOPEPTIDASE-RELATED"/>
    <property type="match status" value="1"/>
</dbReference>
<organism evidence="8 9">
    <name type="scientific">Brucella rhizosphaerae</name>
    <dbReference type="NCBI Taxonomy" id="571254"/>
    <lineage>
        <taxon>Bacteria</taxon>
        <taxon>Pseudomonadati</taxon>
        <taxon>Pseudomonadota</taxon>
        <taxon>Alphaproteobacteria</taxon>
        <taxon>Hyphomicrobiales</taxon>
        <taxon>Brucellaceae</taxon>
        <taxon>Brucella/Ochrobactrum group</taxon>
        <taxon>Brucella</taxon>
    </lineage>
</organism>
<dbReference type="PRINTS" id="PR00481">
    <property type="entry name" value="LAMNOPPTDASE"/>
</dbReference>
<feature type="compositionally biased region" description="Basic and acidic residues" evidence="6">
    <location>
        <begin position="265"/>
        <end position="274"/>
    </location>
</feature>
<dbReference type="Proteomes" id="UP000216345">
    <property type="component" value="Unassembled WGS sequence"/>
</dbReference>
<evidence type="ECO:0000256" key="2">
    <source>
        <dbReference type="ARBA" id="ARBA00022438"/>
    </source>
</evidence>
<dbReference type="AlphaFoldDB" id="A0A256FPK0"/>
<comment type="similarity">
    <text evidence="1">Belongs to the peptidase M17 family.</text>
</comment>
<reference evidence="8 9" key="1">
    <citation type="submission" date="2017-07" db="EMBL/GenBank/DDBJ databases">
        <title>Phylogenetic study on the rhizospheric bacterium Ochrobactrum sp. A44.</title>
        <authorList>
            <person name="Krzyzanowska D.M."/>
            <person name="Ossowicki A."/>
            <person name="Rajewska M."/>
            <person name="Maciag T."/>
            <person name="Kaczynski Z."/>
            <person name="Czerwicka M."/>
            <person name="Jafra S."/>
        </authorList>
    </citation>
    <scope>NUCLEOTIDE SEQUENCE [LARGE SCALE GENOMIC DNA]</scope>
    <source>
        <strain evidence="8 9">PR17</strain>
    </source>
</reference>
<dbReference type="GO" id="GO:0006508">
    <property type="term" value="P:proteolysis"/>
    <property type="evidence" value="ECO:0007669"/>
    <property type="project" value="UniProtKB-KW"/>
</dbReference>
<keyword evidence="5" id="KW-0464">Manganese</keyword>
<sequence>MWEKAPENGEVEAAWVISPDGKGHRLFALGLDAFSQSGDYRDCGMRLGRLAADAPTIAVDLLAFSSPNPNAIGALCEGIALGNFKPATRSDQTLRLILPKDVDQTAYEQAAQTGFIIAHWTNWARDLVERPAADLWPEALAQEIAKRAANLGISAEIWDETRMEAEGFGATLAVGRGADAAPRVVILRCGSGDRPIGLAGKGVTFDTGGLNLKRDPQEIGYMKSDMAGAVAVAGALFAAVELNKAPDVLAVLPMAENMPSGRAMRPGDRVRHPDNSTTEVMDTDSEGRLLLADALSWLNRQKVRALIDVGTLSDGGGVGPEFWGTWSNTANLAARLTSAGDDAGDPGWHLPLRNERGTLLRSRIANRSNVASDEPDSGQIAACYLSQFVGQTEWAHIDNGSTAWLLRDTGPWPEGATGAPLRALTQFLCNEKP</sequence>
<keyword evidence="4" id="KW-0378">Hydrolase</keyword>
<dbReference type="SUPFAM" id="SSF53187">
    <property type="entry name" value="Zn-dependent exopeptidases"/>
    <property type="match status" value="1"/>
</dbReference>
<accession>A0A256FPK0</accession>
<feature type="domain" description="Cytosol aminopeptidase" evidence="7">
    <location>
        <begin position="122"/>
        <end position="424"/>
    </location>
</feature>
<evidence type="ECO:0000256" key="4">
    <source>
        <dbReference type="ARBA" id="ARBA00022801"/>
    </source>
</evidence>
<evidence type="ECO:0000313" key="9">
    <source>
        <dbReference type="Proteomes" id="UP000216345"/>
    </source>
</evidence>